<feature type="transmembrane region" description="Helical" evidence="2">
    <location>
        <begin position="58"/>
        <end position="84"/>
    </location>
</feature>
<proteinExistence type="predicted"/>
<dbReference type="InterPro" id="IPR018708">
    <property type="entry name" value="DUF2225"/>
</dbReference>
<dbReference type="Proteomes" id="UP000253426">
    <property type="component" value="Unassembled WGS sequence"/>
</dbReference>
<feature type="repeat" description="TPR" evidence="1">
    <location>
        <begin position="246"/>
        <end position="279"/>
    </location>
</feature>
<dbReference type="AlphaFoldDB" id="A0A366HTQ2"/>
<evidence type="ECO:0000313" key="3">
    <source>
        <dbReference type="EMBL" id="RBP46294.1"/>
    </source>
</evidence>
<dbReference type="PROSITE" id="PS50005">
    <property type="entry name" value="TPR"/>
    <property type="match status" value="1"/>
</dbReference>
<dbReference type="Pfam" id="PF09986">
    <property type="entry name" value="DUF2225"/>
    <property type="match status" value="1"/>
</dbReference>
<evidence type="ECO:0000256" key="1">
    <source>
        <dbReference type="PROSITE-ProRule" id="PRU00339"/>
    </source>
</evidence>
<dbReference type="InterPro" id="IPR019734">
    <property type="entry name" value="TPR_rpt"/>
</dbReference>
<comment type="caution">
    <text evidence="3">The sequence shown here is derived from an EMBL/GenBank/DDBJ whole genome shotgun (WGS) entry which is preliminary data.</text>
</comment>
<protein>
    <submittedName>
        <fullName evidence="3">Uncharacterized protein DUF2225</fullName>
    </submittedName>
</protein>
<dbReference type="SUPFAM" id="SSF48452">
    <property type="entry name" value="TPR-like"/>
    <property type="match status" value="1"/>
</dbReference>
<organism evidence="3 4">
    <name type="scientific">Roseimicrobium gellanilyticum</name>
    <dbReference type="NCBI Taxonomy" id="748857"/>
    <lineage>
        <taxon>Bacteria</taxon>
        <taxon>Pseudomonadati</taxon>
        <taxon>Verrucomicrobiota</taxon>
        <taxon>Verrucomicrobiia</taxon>
        <taxon>Verrucomicrobiales</taxon>
        <taxon>Verrucomicrobiaceae</taxon>
        <taxon>Roseimicrobium</taxon>
    </lineage>
</organism>
<keyword evidence="2" id="KW-0472">Membrane</keyword>
<dbReference type="SMART" id="SM00028">
    <property type="entry name" value="TPR"/>
    <property type="match status" value="4"/>
</dbReference>
<sequence length="305" mass="34340">MTVTEESPRRFLLGLVFGGLHSALFLLLALVVAASGDPQGGMVFYIFFWLDYPVSRSFMFASGGSGGGSMFFLGGLLWFSYGWVFQSLLQLRTQHGAWWLDGAVSLLTAVLFVPELTLASMPDWEEQWERGTAAVQAGDRLKGIEHVSKAIELSPSGNQSLSGMWDYLGRLHVDAENYGAAEAAFRMVLGQVETGQTSRPIDHLNAHNQLSWLYNRMEKYEGEKTHLEKAIEFNRLVYEGDSTQEAHCWARLAEIEFKRGKTEEALRLLDKAINMEEGLTHPSEFLLSYRKEMRLKWSEASGKKN</sequence>
<keyword evidence="2" id="KW-1133">Transmembrane helix</keyword>
<keyword evidence="4" id="KW-1185">Reference proteome</keyword>
<dbReference type="Gene3D" id="1.25.40.10">
    <property type="entry name" value="Tetratricopeptide repeat domain"/>
    <property type="match status" value="1"/>
</dbReference>
<reference evidence="3 4" key="1">
    <citation type="submission" date="2018-06" db="EMBL/GenBank/DDBJ databases">
        <title>Genomic Encyclopedia of Type Strains, Phase IV (KMG-IV): sequencing the most valuable type-strain genomes for metagenomic binning, comparative biology and taxonomic classification.</title>
        <authorList>
            <person name="Goeker M."/>
        </authorList>
    </citation>
    <scope>NUCLEOTIDE SEQUENCE [LARGE SCALE GENOMIC DNA]</scope>
    <source>
        <strain evidence="3 4">DSM 25532</strain>
    </source>
</reference>
<keyword evidence="1" id="KW-0802">TPR repeat</keyword>
<dbReference type="EMBL" id="QNRR01000002">
    <property type="protein sequence ID" value="RBP46294.1"/>
    <property type="molecule type" value="Genomic_DNA"/>
</dbReference>
<dbReference type="InterPro" id="IPR011990">
    <property type="entry name" value="TPR-like_helical_dom_sf"/>
</dbReference>
<evidence type="ECO:0000313" key="4">
    <source>
        <dbReference type="Proteomes" id="UP000253426"/>
    </source>
</evidence>
<name>A0A366HTQ2_9BACT</name>
<accession>A0A366HTQ2</accession>
<evidence type="ECO:0000256" key="2">
    <source>
        <dbReference type="SAM" id="Phobius"/>
    </source>
</evidence>
<keyword evidence="2" id="KW-0812">Transmembrane</keyword>
<feature type="transmembrane region" description="Helical" evidence="2">
    <location>
        <begin position="96"/>
        <end position="113"/>
    </location>
</feature>
<gene>
    <name evidence="3" type="ORF">DES53_102682</name>
</gene>